<accession>A0A097SSI7</accession>
<dbReference type="AlphaFoldDB" id="A0A097SSI7"/>
<organism evidence="1 2">
    <name type="scientific">Candidatus Malacoplasma girerdii</name>
    <dbReference type="NCBI Taxonomy" id="1318617"/>
    <lineage>
        <taxon>Bacteria</taxon>
        <taxon>Bacillati</taxon>
        <taxon>Mycoplasmatota</taxon>
        <taxon>Mycoplasmoidales</taxon>
        <taxon>Mycoplasmoidaceae</taxon>
        <taxon>Malacoplasma</taxon>
    </lineage>
</organism>
<keyword evidence="2" id="KW-1185">Reference proteome</keyword>
<dbReference type="HOGENOM" id="CLU_1352581_0_0_14"/>
<reference evidence="1 2" key="1">
    <citation type="journal article" date="2014" name="PLoS ONE">
        <title>An emerging Mycoplasma associated with trichomoniasis, vaginal infection and disease.</title>
        <authorList>
            <consortium name="Vaginal Microbiome Consortium"/>
            <person name="Fettweis J.M."/>
            <person name="Serrano M.G."/>
            <person name="Huang B."/>
            <person name="Brooks J.P."/>
            <person name="Glascock A.L."/>
            <person name="Sheth N.U."/>
            <person name="Strauss J.F.III."/>
            <person name="Jefferson K.K."/>
            <person name="Buck G.A."/>
        </authorList>
    </citation>
    <scope>NUCLEOTIDE SEQUENCE [LARGE SCALE GENOMIC DNA]</scope>
    <source>
        <strain evidence="1 2">VCU_M1</strain>
    </source>
</reference>
<sequence>MIFQNIAIKIHLFYLKQKIFILVKKNENELGYELGELGFNSLIVYFLSEYTRIDEDIIIVELEKANFFRDYYLLNNDIQFQNKIQKNFRNHEFWNNEFIVEYKKHIDLYTDAIDKYLNGLNLPIDRKKIQEFVKSLLVFFTIDLRIEKFTTGVFKLGYEQNIEVFKIQLEYLKKLKKIVQELLPKNFNKTCTAINLLAKNKI</sequence>
<protein>
    <submittedName>
        <fullName evidence="1">Uncharacterized protein</fullName>
    </submittedName>
</protein>
<evidence type="ECO:0000313" key="2">
    <source>
        <dbReference type="Proteomes" id="UP000030066"/>
    </source>
</evidence>
<dbReference type="STRING" id="1318617.MGM1_1720"/>
<dbReference type="EMBL" id="CP007711">
    <property type="protein sequence ID" value="AIV03558.1"/>
    <property type="molecule type" value="Genomic_DNA"/>
</dbReference>
<evidence type="ECO:0000313" key="1">
    <source>
        <dbReference type="EMBL" id="AIV03558.1"/>
    </source>
</evidence>
<dbReference type="Proteomes" id="UP000030066">
    <property type="component" value="Chromosome"/>
</dbReference>
<dbReference type="KEGG" id="mgj:MGM1_1720"/>
<proteinExistence type="predicted"/>
<name>A0A097SSI7_9BACT</name>
<gene>
    <name evidence="1" type="ORF">MGM1_1720</name>
</gene>